<protein>
    <submittedName>
        <fullName evidence="1">Uncharacterized protein</fullName>
    </submittedName>
</protein>
<dbReference type="EMBL" id="JAPPUY010000007">
    <property type="protein sequence ID" value="MCY4747425.1"/>
    <property type="molecule type" value="Genomic_DNA"/>
</dbReference>
<accession>A0ACC6CGJ0</accession>
<sequence length="41" mass="4484">MHFLLILIPITLALGLPCLVRVACRCGLHDAARTARRLGID</sequence>
<keyword evidence="2" id="KW-1185">Reference proteome</keyword>
<proteinExistence type="predicted"/>
<gene>
    <name evidence="1" type="ORF">NYO99_20815</name>
</gene>
<organism evidence="1 2">
    <name type="scientific">Roseateles hydrophilus</name>
    <dbReference type="NCBI Taxonomy" id="2975054"/>
    <lineage>
        <taxon>Bacteria</taxon>
        <taxon>Pseudomonadati</taxon>
        <taxon>Pseudomonadota</taxon>
        <taxon>Betaproteobacteria</taxon>
        <taxon>Burkholderiales</taxon>
        <taxon>Sphaerotilaceae</taxon>
        <taxon>Roseateles</taxon>
    </lineage>
</organism>
<dbReference type="Proteomes" id="UP001076464">
    <property type="component" value="Unassembled WGS sequence"/>
</dbReference>
<comment type="caution">
    <text evidence="1">The sequence shown here is derived from an EMBL/GenBank/DDBJ whole genome shotgun (WGS) entry which is preliminary data.</text>
</comment>
<reference evidence="1" key="1">
    <citation type="submission" date="2022-08" db="EMBL/GenBank/DDBJ databases">
        <title>Genome sequencing of Pelomonas sp. UHG3.</title>
        <authorList>
            <person name="So Y."/>
        </authorList>
    </citation>
    <scope>NUCLEOTIDE SEQUENCE</scope>
    <source>
        <strain evidence="1">UHG3</strain>
    </source>
</reference>
<evidence type="ECO:0000313" key="2">
    <source>
        <dbReference type="Proteomes" id="UP001076464"/>
    </source>
</evidence>
<evidence type="ECO:0000313" key="1">
    <source>
        <dbReference type="EMBL" id="MCY4747425.1"/>
    </source>
</evidence>
<name>A0ACC6CGJ0_9BURK</name>